<feature type="region of interest" description="Disordered" evidence="9">
    <location>
        <begin position="17"/>
        <end position="71"/>
    </location>
</feature>
<dbReference type="Pfam" id="PF00069">
    <property type="entry name" value="Pkinase"/>
    <property type="match status" value="1"/>
</dbReference>
<keyword evidence="4" id="KW-0547">Nucleotide-binding</keyword>
<keyword evidence="6" id="KW-0067">ATP-binding</keyword>
<dbReference type="InterPro" id="IPR050236">
    <property type="entry name" value="Ser_Thr_kinase_AGC"/>
</dbReference>
<comment type="catalytic activity">
    <reaction evidence="8">
        <text>L-seryl-[protein] + ATP = O-phospho-L-seryl-[protein] + ADP + H(+)</text>
        <dbReference type="Rhea" id="RHEA:17989"/>
        <dbReference type="Rhea" id="RHEA-COMP:9863"/>
        <dbReference type="Rhea" id="RHEA-COMP:11604"/>
        <dbReference type="ChEBI" id="CHEBI:15378"/>
        <dbReference type="ChEBI" id="CHEBI:29999"/>
        <dbReference type="ChEBI" id="CHEBI:30616"/>
        <dbReference type="ChEBI" id="CHEBI:83421"/>
        <dbReference type="ChEBI" id="CHEBI:456216"/>
        <dbReference type="EC" id="2.7.11.1"/>
    </reaction>
</comment>
<gene>
    <name evidence="11" type="ORF">K443DRAFT_685135</name>
</gene>
<keyword evidence="12" id="KW-1185">Reference proteome</keyword>
<dbReference type="HOGENOM" id="CLU_479846_0_0_1"/>
<reference evidence="12" key="2">
    <citation type="submission" date="2015-01" db="EMBL/GenBank/DDBJ databases">
        <title>Evolutionary Origins and Diversification of the Mycorrhizal Mutualists.</title>
        <authorList>
            <consortium name="DOE Joint Genome Institute"/>
            <consortium name="Mycorrhizal Genomics Consortium"/>
            <person name="Kohler A."/>
            <person name="Kuo A."/>
            <person name="Nagy L.G."/>
            <person name="Floudas D."/>
            <person name="Copeland A."/>
            <person name="Barry K.W."/>
            <person name="Cichocki N."/>
            <person name="Veneault-Fourrey C."/>
            <person name="LaButti K."/>
            <person name="Lindquist E.A."/>
            <person name="Lipzen A."/>
            <person name="Lundell T."/>
            <person name="Morin E."/>
            <person name="Murat C."/>
            <person name="Riley R."/>
            <person name="Ohm R."/>
            <person name="Sun H."/>
            <person name="Tunlid A."/>
            <person name="Henrissat B."/>
            <person name="Grigoriev I.V."/>
            <person name="Hibbett D.S."/>
            <person name="Martin F."/>
        </authorList>
    </citation>
    <scope>NUCLEOTIDE SEQUENCE [LARGE SCALE GENOMIC DNA]</scope>
    <source>
        <strain evidence="12">LaAM-08-1</strain>
    </source>
</reference>
<evidence type="ECO:0000256" key="9">
    <source>
        <dbReference type="SAM" id="MobiDB-lite"/>
    </source>
</evidence>
<dbReference type="InterPro" id="IPR011009">
    <property type="entry name" value="Kinase-like_dom_sf"/>
</dbReference>
<evidence type="ECO:0000256" key="2">
    <source>
        <dbReference type="ARBA" id="ARBA00022527"/>
    </source>
</evidence>
<evidence type="ECO:0000256" key="4">
    <source>
        <dbReference type="ARBA" id="ARBA00022741"/>
    </source>
</evidence>
<dbReference type="GO" id="GO:0004674">
    <property type="term" value="F:protein serine/threonine kinase activity"/>
    <property type="evidence" value="ECO:0007669"/>
    <property type="project" value="UniProtKB-KW"/>
</dbReference>
<evidence type="ECO:0000313" key="12">
    <source>
        <dbReference type="Proteomes" id="UP000054477"/>
    </source>
</evidence>
<dbReference type="PROSITE" id="PS00108">
    <property type="entry name" value="PROTEIN_KINASE_ST"/>
    <property type="match status" value="1"/>
</dbReference>
<dbReference type="EMBL" id="KN838897">
    <property type="protein sequence ID" value="KIJ92616.1"/>
    <property type="molecule type" value="Genomic_DNA"/>
</dbReference>
<protein>
    <recommendedName>
        <fullName evidence="1">non-specific serine/threonine protein kinase</fullName>
        <ecNumber evidence="1">2.7.11.1</ecNumber>
    </recommendedName>
</protein>
<dbReference type="Gene3D" id="1.10.510.10">
    <property type="entry name" value="Transferase(Phosphotransferase) domain 1"/>
    <property type="match status" value="1"/>
</dbReference>
<evidence type="ECO:0000256" key="1">
    <source>
        <dbReference type="ARBA" id="ARBA00012513"/>
    </source>
</evidence>
<evidence type="ECO:0000259" key="10">
    <source>
        <dbReference type="PROSITE" id="PS50011"/>
    </source>
</evidence>
<accession>A0A0C9X4Q9</accession>
<dbReference type="STRING" id="1095629.A0A0C9X4Q9"/>
<evidence type="ECO:0000256" key="8">
    <source>
        <dbReference type="ARBA" id="ARBA00048679"/>
    </source>
</evidence>
<dbReference type="EC" id="2.7.11.1" evidence="1"/>
<sequence>MPLIRLSSKLSLRIPNYQEDKDSQVAEQSPVKQGGPQTRSMLGAIINTTGHQHTSKKSPSPKTGITIKIPPKALKGERRYSNCRCKRHTPLKTPERDQRNLEPLYITLGKLVICSPLFAPLRGISKPSSPSSTHGSVALLDVPDTASSGGDSSSDVLPLMNETPRTFEIVKKLAPGGDFSVCYAAVELGPKGIRRGRYQCLKVTKKIKMKERPLQLLWAESRAFLRIVAQRGKRADHLHGMPFVMEADAFLEDNDSFYFVMEFLKFDLQHVLLEWRPFKRRIYAKRWSAQMARGLYYLHKAGIIHRDLKPENVLVDWKGNARIMDFGLSWVSQEDRNLESGVPYAYLCGIGTPEYTAPETWIDDDFRSPRSTDPVNIDDAEESISSRAVYGIDVDYWAFGCIAFELEAHKSRVLFPGKNSRDFYIQQHARGNAQTIFRTDDVLSPDAQDLFLSLLEPNPALRATFHDIVHADYFQINDGFRNNYFSFIVNRAWEQSTQQVPLLHENLSKIVHPEEVEHHLVDSMLPGINGWINPHGYWGEHYNPYPEGKIADYRQFYDDYGHLYGYRN</sequence>
<evidence type="ECO:0000256" key="7">
    <source>
        <dbReference type="ARBA" id="ARBA00047899"/>
    </source>
</evidence>
<reference evidence="11 12" key="1">
    <citation type="submission" date="2014-04" db="EMBL/GenBank/DDBJ databases">
        <authorList>
            <consortium name="DOE Joint Genome Institute"/>
            <person name="Kuo A."/>
            <person name="Kohler A."/>
            <person name="Nagy L.G."/>
            <person name="Floudas D."/>
            <person name="Copeland A."/>
            <person name="Barry K.W."/>
            <person name="Cichocki N."/>
            <person name="Veneault-Fourrey C."/>
            <person name="LaButti K."/>
            <person name="Lindquist E.A."/>
            <person name="Lipzen A."/>
            <person name="Lundell T."/>
            <person name="Morin E."/>
            <person name="Murat C."/>
            <person name="Sun H."/>
            <person name="Tunlid A."/>
            <person name="Henrissat B."/>
            <person name="Grigoriev I.V."/>
            <person name="Hibbett D.S."/>
            <person name="Martin F."/>
            <person name="Nordberg H.P."/>
            <person name="Cantor M.N."/>
            <person name="Hua S.X."/>
        </authorList>
    </citation>
    <scope>NUCLEOTIDE SEQUENCE [LARGE SCALE GENOMIC DNA]</scope>
    <source>
        <strain evidence="11 12">LaAM-08-1</strain>
    </source>
</reference>
<dbReference type="SMART" id="SM00220">
    <property type="entry name" value="S_TKc"/>
    <property type="match status" value="1"/>
</dbReference>
<evidence type="ECO:0000256" key="6">
    <source>
        <dbReference type="ARBA" id="ARBA00022840"/>
    </source>
</evidence>
<dbReference type="GO" id="GO:0005524">
    <property type="term" value="F:ATP binding"/>
    <property type="evidence" value="ECO:0007669"/>
    <property type="project" value="UniProtKB-KW"/>
</dbReference>
<feature type="compositionally biased region" description="Polar residues" evidence="9">
    <location>
        <begin position="25"/>
        <end position="63"/>
    </location>
</feature>
<evidence type="ECO:0000313" key="11">
    <source>
        <dbReference type="EMBL" id="KIJ92616.1"/>
    </source>
</evidence>
<dbReference type="InterPro" id="IPR000719">
    <property type="entry name" value="Prot_kinase_dom"/>
</dbReference>
<dbReference type="GO" id="GO:0035556">
    <property type="term" value="P:intracellular signal transduction"/>
    <property type="evidence" value="ECO:0007669"/>
    <property type="project" value="TreeGrafter"/>
</dbReference>
<dbReference type="OrthoDB" id="10252171at2759"/>
<keyword evidence="3" id="KW-0808">Transferase</keyword>
<feature type="domain" description="Protein kinase" evidence="10">
    <location>
        <begin position="167"/>
        <end position="474"/>
    </location>
</feature>
<dbReference type="PANTHER" id="PTHR24356">
    <property type="entry name" value="SERINE/THREONINE-PROTEIN KINASE"/>
    <property type="match status" value="1"/>
</dbReference>
<dbReference type="SUPFAM" id="SSF56112">
    <property type="entry name" value="Protein kinase-like (PK-like)"/>
    <property type="match status" value="1"/>
</dbReference>
<evidence type="ECO:0000256" key="5">
    <source>
        <dbReference type="ARBA" id="ARBA00022777"/>
    </source>
</evidence>
<comment type="catalytic activity">
    <reaction evidence="7">
        <text>L-threonyl-[protein] + ATP = O-phospho-L-threonyl-[protein] + ADP + H(+)</text>
        <dbReference type="Rhea" id="RHEA:46608"/>
        <dbReference type="Rhea" id="RHEA-COMP:11060"/>
        <dbReference type="Rhea" id="RHEA-COMP:11605"/>
        <dbReference type="ChEBI" id="CHEBI:15378"/>
        <dbReference type="ChEBI" id="CHEBI:30013"/>
        <dbReference type="ChEBI" id="CHEBI:30616"/>
        <dbReference type="ChEBI" id="CHEBI:61977"/>
        <dbReference type="ChEBI" id="CHEBI:456216"/>
        <dbReference type="EC" id="2.7.11.1"/>
    </reaction>
</comment>
<dbReference type="Proteomes" id="UP000054477">
    <property type="component" value="Unassembled WGS sequence"/>
</dbReference>
<dbReference type="PROSITE" id="PS50011">
    <property type="entry name" value="PROTEIN_KINASE_DOM"/>
    <property type="match status" value="1"/>
</dbReference>
<proteinExistence type="predicted"/>
<keyword evidence="5" id="KW-0418">Kinase</keyword>
<dbReference type="InterPro" id="IPR008271">
    <property type="entry name" value="Ser/Thr_kinase_AS"/>
</dbReference>
<organism evidence="11 12">
    <name type="scientific">Laccaria amethystina LaAM-08-1</name>
    <dbReference type="NCBI Taxonomy" id="1095629"/>
    <lineage>
        <taxon>Eukaryota</taxon>
        <taxon>Fungi</taxon>
        <taxon>Dikarya</taxon>
        <taxon>Basidiomycota</taxon>
        <taxon>Agaricomycotina</taxon>
        <taxon>Agaricomycetes</taxon>
        <taxon>Agaricomycetidae</taxon>
        <taxon>Agaricales</taxon>
        <taxon>Agaricineae</taxon>
        <taxon>Hydnangiaceae</taxon>
        <taxon>Laccaria</taxon>
    </lineage>
</organism>
<evidence type="ECO:0000256" key="3">
    <source>
        <dbReference type="ARBA" id="ARBA00022679"/>
    </source>
</evidence>
<dbReference type="PANTHER" id="PTHR24356:SF1">
    <property type="entry name" value="SERINE_THREONINE-PROTEIN KINASE GREATWALL"/>
    <property type="match status" value="1"/>
</dbReference>
<keyword evidence="2" id="KW-0723">Serine/threonine-protein kinase</keyword>
<name>A0A0C9X4Q9_9AGAR</name>
<dbReference type="AlphaFoldDB" id="A0A0C9X4Q9"/>